<organism evidence="1 2">
    <name type="scientific">Micromonospora globbae</name>
    <dbReference type="NCBI Taxonomy" id="1894969"/>
    <lineage>
        <taxon>Bacteria</taxon>
        <taxon>Bacillati</taxon>
        <taxon>Actinomycetota</taxon>
        <taxon>Actinomycetes</taxon>
        <taxon>Micromonosporales</taxon>
        <taxon>Micromonosporaceae</taxon>
        <taxon>Micromonospora</taxon>
    </lineage>
</organism>
<proteinExistence type="predicted"/>
<accession>A0A420ETA1</accession>
<sequence length="242" mass="25957">MFSDRDENQEQQAAAFAAARDALRDHTIEIRTAGQLARLMDRLPADTPITVAGTTHIDQDLPTDYRPTRTITIARVAPVSDTPVNADDGDQLDDITAILPAVELGAVVVAGNALGVSVAAVPAPAYERAVEALAVGEPCIALEAQVRLLTWMAKSIGARRLDDLDGRDEVDGIQRWIDDPELLAALSVEAERLRQAAARLVALHARVADYEIAAEVTAVAEDIVHFAAERSMPDDEQPPSEA</sequence>
<gene>
    <name evidence="1" type="ORF">D7I43_29260</name>
</gene>
<name>A0A420ETA1_9ACTN</name>
<comment type="caution">
    <text evidence="1">The sequence shown here is derived from an EMBL/GenBank/DDBJ whole genome shotgun (WGS) entry which is preliminary data.</text>
</comment>
<protein>
    <submittedName>
        <fullName evidence="1">Uncharacterized protein</fullName>
    </submittedName>
</protein>
<evidence type="ECO:0000313" key="1">
    <source>
        <dbReference type="EMBL" id="RKF23891.1"/>
    </source>
</evidence>
<dbReference type="AlphaFoldDB" id="A0A420ETA1"/>
<dbReference type="EMBL" id="RAQQ01000031">
    <property type="protein sequence ID" value="RKF23891.1"/>
    <property type="molecule type" value="Genomic_DNA"/>
</dbReference>
<reference evidence="1 2" key="1">
    <citation type="journal article" date="2018" name="Int. J. Syst. Evol. Microbiol.">
        <title>Micromonospora globbae sp. nov., an endophytic actinomycete isolated from roots of Globba winitii C. H. Wright.</title>
        <authorList>
            <person name="Kuncharoen N."/>
            <person name="Pittayakhajonwut P."/>
            <person name="Tanasupawat S."/>
        </authorList>
    </citation>
    <scope>NUCLEOTIDE SEQUENCE [LARGE SCALE GENOMIC DNA]</scope>
    <source>
        <strain evidence="1 2">WPS1-2</strain>
    </source>
</reference>
<evidence type="ECO:0000313" key="2">
    <source>
        <dbReference type="Proteomes" id="UP000285744"/>
    </source>
</evidence>
<dbReference type="OrthoDB" id="3394247at2"/>
<dbReference type="Proteomes" id="UP000285744">
    <property type="component" value="Unassembled WGS sequence"/>
</dbReference>
<dbReference type="RefSeq" id="WP_120331816.1">
    <property type="nucleotide sequence ID" value="NZ_RAQQ01000031.1"/>
</dbReference>